<reference evidence="1 2" key="2">
    <citation type="submission" date="2017-02" db="EMBL/GenBank/DDBJ databases">
        <title>A genome survey and senescence transcriptome analysis in Lentinula edodes.</title>
        <authorList>
            <person name="Sakamoto Y."/>
            <person name="Nakade K."/>
            <person name="Sato S."/>
            <person name="Yoshida Y."/>
            <person name="Miyazaki K."/>
            <person name="Natsume S."/>
            <person name="Konno N."/>
        </authorList>
    </citation>
    <scope>NUCLEOTIDE SEQUENCE [LARGE SCALE GENOMIC DNA]</scope>
    <source>
        <strain evidence="1 2">NBRC 111202</strain>
    </source>
</reference>
<gene>
    <name evidence="1" type="ORF">LENED_011108</name>
</gene>
<comment type="caution">
    <text evidence="1">The sequence shown here is derived from an EMBL/GenBank/DDBJ whole genome shotgun (WGS) entry which is preliminary data.</text>
</comment>
<keyword evidence="2" id="KW-1185">Reference proteome</keyword>
<organism evidence="1 2">
    <name type="scientific">Lentinula edodes</name>
    <name type="common">Shiitake mushroom</name>
    <name type="synonym">Lentinus edodes</name>
    <dbReference type="NCBI Taxonomy" id="5353"/>
    <lineage>
        <taxon>Eukaryota</taxon>
        <taxon>Fungi</taxon>
        <taxon>Dikarya</taxon>
        <taxon>Basidiomycota</taxon>
        <taxon>Agaricomycotina</taxon>
        <taxon>Agaricomycetes</taxon>
        <taxon>Agaricomycetidae</taxon>
        <taxon>Agaricales</taxon>
        <taxon>Marasmiineae</taxon>
        <taxon>Omphalotaceae</taxon>
        <taxon>Lentinula</taxon>
    </lineage>
</organism>
<reference evidence="1 2" key="1">
    <citation type="submission" date="2016-08" db="EMBL/GenBank/DDBJ databases">
        <authorList>
            <consortium name="Lentinula edodes genome sequencing consortium"/>
            <person name="Sakamoto Y."/>
            <person name="Nakade K."/>
            <person name="Sato S."/>
            <person name="Yoshida Y."/>
            <person name="Miyazaki K."/>
            <person name="Natsume S."/>
            <person name="Konno N."/>
        </authorList>
    </citation>
    <scope>NUCLEOTIDE SEQUENCE [LARGE SCALE GENOMIC DNA]</scope>
    <source>
        <strain evidence="1 2">NBRC 111202</strain>
    </source>
</reference>
<dbReference type="AlphaFoldDB" id="A0A1Q3EP67"/>
<dbReference type="Proteomes" id="UP000188533">
    <property type="component" value="Unassembled WGS sequence"/>
</dbReference>
<proteinExistence type="predicted"/>
<dbReference type="EMBL" id="BDGU01000888">
    <property type="protein sequence ID" value="GAW08991.1"/>
    <property type="molecule type" value="Genomic_DNA"/>
</dbReference>
<sequence length="194" mass="20449">MSPTGLSLNQFTIYPQIAQSNKENMRFEFTTTIFLVLCLASTAYTLPLDASTPPPGSIISRAVSLTQTIPSNTGTSTSTTDPSTGTGTITFLGTHSGVPLLPHESPKISTAYEKGDIPRDVYTRVCKAVREVVPGWDAEERSGSGGKGVLAFSNSFEENVGGAGAGARGRVVQYGVIEIDRNGKVVQGSLVVHN</sequence>
<evidence type="ECO:0000313" key="2">
    <source>
        <dbReference type="Proteomes" id="UP000188533"/>
    </source>
</evidence>
<protein>
    <submittedName>
        <fullName evidence="1">Uncharacterized protein</fullName>
    </submittedName>
</protein>
<name>A0A1Q3EP67_LENED</name>
<accession>A0A1Q3EP67</accession>
<evidence type="ECO:0000313" key="1">
    <source>
        <dbReference type="EMBL" id="GAW08991.1"/>
    </source>
</evidence>